<feature type="binding site" evidence="10">
    <location>
        <position position="54"/>
    </location>
    <ligand>
        <name>Mn(2+)</name>
        <dbReference type="ChEBI" id="CHEBI:29035"/>
        <label>1</label>
    </ligand>
</feature>
<dbReference type="PANTHER" id="PTHR34990">
    <property type="entry name" value="UDP-2,3-DIACYLGLUCOSAMINE HYDROLASE-RELATED"/>
    <property type="match status" value="1"/>
</dbReference>
<accession>A0A940YE90</accession>
<comment type="pathway">
    <text evidence="10">Glycolipid biosynthesis; lipid IV(A) biosynthesis; lipid IV(A) from (3R)-3-hydroxytetradecanoyl-[acyl-carrier-protein] and UDP-N-acetyl-alpha-D-glucosamine: step 4/6.</text>
</comment>
<dbReference type="GO" id="GO:0008758">
    <property type="term" value="F:UDP-2,3-diacylglucosamine hydrolase activity"/>
    <property type="evidence" value="ECO:0007669"/>
    <property type="project" value="UniProtKB-UniRule"/>
</dbReference>
<evidence type="ECO:0000256" key="9">
    <source>
        <dbReference type="ARBA" id="ARBA00023211"/>
    </source>
</evidence>
<feature type="binding site" evidence="10">
    <location>
        <position position="54"/>
    </location>
    <ligand>
        <name>Mn(2+)</name>
        <dbReference type="ChEBI" id="CHEBI:29035"/>
        <label>2</label>
    </ligand>
</feature>
<evidence type="ECO:0000256" key="5">
    <source>
        <dbReference type="ARBA" id="ARBA00022723"/>
    </source>
</evidence>
<dbReference type="EC" id="3.6.1.54" evidence="10"/>
<dbReference type="AlphaFoldDB" id="A0A940YE90"/>
<feature type="binding site" evidence="10">
    <location>
        <position position="25"/>
    </location>
    <ligand>
        <name>Mn(2+)</name>
        <dbReference type="ChEBI" id="CHEBI:29035"/>
        <label>1</label>
    </ligand>
</feature>
<comment type="subcellular location">
    <subcellularLocation>
        <location evidence="10">Cell inner membrane</location>
        <topology evidence="10">Peripheral membrane protein</topology>
        <orientation evidence="10">Cytoplasmic side</orientation>
    </subcellularLocation>
</comment>
<feature type="binding site" evidence="10">
    <location>
        <position position="127"/>
    </location>
    <ligand>
        <name>Mn(2+)</name>
        <dbReference type="ChEBI" id="CHEBI:29035"/>
        <label>2</label>
    </ligand>
</feature>
<evidence type="ECO:0000256" key="1">
    <source>
        <dbReference type="ARBA" id="ARBA00022475"/>
    </source>
</evidence>
<dbReference type="GO" id="GO:0030145">
    <property type="term" value="F:manganese ion binding"/>
    <property type="evidence" value="ECO:0007669"/>
    <property type="project" value="UniProtKB-UniRule"/>
</dbReference>
<evidence type="ECO:0000256" key="3">
    <source>
        <dbReference type="ARBA" id="ARBA00022519"/>
    </source>
</evidence>
<evidence type="ECO:0000313" key="12">
    <source>
        <dbReference type="EMBL" id="MBQ0930987.1"/>
    </source>
</evidence>
<evidence type="ECO:0000256" key="2">
    <source>
        <dbReference type="ARBA" id="ARBA00022516"/>
    </source>
</evidence>
<comment type="catalytic activity">
    <reaction evidence="10">
        <text>UDP-2-N,3-O-bis[(3R)-3-hydroxytetradecanoyl]-alpha-D-glucosamine + H2O = 2-N,3-O-bis[(3R)-3-hydroxytetradecanoyl]-alpha-D-glucosaminyl 1-phosphate + UMP + 2 H(+)</text>
        <dbReference type="Rhea" id="RHEA:25213"/>
        <dbReference type="ChEBI" id="CHEBI:15377"/>
        <dbReference type="ChEBI" id="CHEBI:15378"/>
        <dbReference type="ChEBI" id="CHEBI:57865"/>
        <dbReference type="ChEBI" id="CHEBI:57957"/>
        <dbReference type="ChEBI" id="CHEBI:78847"/>
        <dbReference type="EC" id="3.6.1.54"/>
    </reaction>
</comment>
<dbReference type="HAMAP" id="MF_00575">
    <property type="entry name" value="LpxH"/>
    <property type="match status" value="1"/>
</dbReference>
<evidence type="ECO:0000256" key="4">
    <source>
        <dbReference type="ARBA" id="ARBA00022556"/>
    </source>
</evidence>
<dbReference type="Pfam" id="PF00149">
    <property type="entry name" value="Metallophos"/>
    <property type="match status" value="1"/>
</dbReference>
<comment type="function">
    <text evidence="10">Hydrolyzes the pyrophosphate bond of UDP-2,3-diacylglucosamine to yield 2,3-diacylglucosamine 1-phosphate (lipid X) and UMP by catalyzing the attack of water at the alpha-P atom. Involved in the biosynthesis of lipid A, a phosphorylated glycolipid that anchors the lipopolysaccharide to the outer membrane of the cell.</text>
</comment>
<comment type="similarity">
    <text evidence="10">Belongs to the LpxH family.</text>
</comment>
<keyword evidence="7 10" id="KW-0443">Lipid metabolism</keyword>
<dbReference type="NCBIfam" id="NF003743">
    <property type="entry name" value="PRK05340.1"/>
    <property type="match status" value="1"/>
</dbReference>
<dbReference type="InterPro" id="IPR010138">
    <property type="entry name" value="UDP-diacylglucosamine_Hdrlase"/>
</dbReference>
<feature type="binding site" evidence="10">
    <location>
        <position position="180"/>
    </location>
    <ligand>
        <name>substrate</name>
    </ligand>
</feature>
<feature type="binding site" evidence="10">
    <location>
        <position position="92"/>
    </location>
    <ligand>
        <name>Mn(2+)</name>
        <dbReference type="ChEBI" id="CHEBI:29035"/>
        <label>2</label>
    </ligand>
</feature>
<keyword evidence="2 10" id="KW-0444">Lipid biosynthesis</keyword>
<evidence type="ECO:0000256" key="8">
    <source>
        <dbReference type="ARBA" id="ARBA00023136"/>
    </source>
</evidence>
<protein>
    <recommendedName>
        <fullName evidence="10">UDP-2,3-diacylglucosamine hydrolase</fullName>
        <ecNumber evidence="10">3.6.1.54</ecNumber>
    </recommendedName>
    <alternativeName>
        <fullName evidence="10">UDP-2,3-diacylglucosamine diphosphatase</fullName>
    </alternativeName>
</protein>
<dbReference type="GO" id="GO:0009245">
    <property type="term" value="P:lipid A biosynthetic process"/>
    <property type="evidence" value="ECO:0007669"/>
    <property type="project" value="UniProtKB-UniRule"/>
</dbReference>
<dbReference type="InterPro" id="IPR043461">
    <property type="entry name" value="LpxH-like"/>
</dbReference>
<feature type="domain" description="Calcineurin-like phosphoesterase" evidence="11">
    <location>
        <begin position="17"/>
        <end position="213"/>
    </location>
</feature>
<dbReference type="GO" id="GO:0019897">
    <property type="term" value="C:extrinsic component of plasma membrane"/>
    <property type="evidence" value="ECO:0007669"/>
    <property type="project" value="UniProtKB-UniRule"/>
</dbReference>
<dbReference type="Gene3D" id="3.60.21.10">
    <property type="match status" value="1"/>
</dbReference>
<evidence type="ECO:0000256" key="7">
    <source>
        <dbReference type="ARBA" id="ARBA00023098"/>
    </source>
</evidence>
<feature type="binding site" evidence="10">
    <location>
        <position position="173"/>
    </location>
    <ligand>
        <name>substrate</name>
    </ligand>
</feature>
<evidence type="ECO:0000259" key="11">
    <source>
        <dbReference type="Pfam" id="PF00149"/>
    </source>
</evidence>
<evidence type="ECO:0000256" key="6">
    <source>
        <dbReference type="ARBA" id="ARBA00022801"/>
    </source>
</evidence>
<keyword evidence="9 10" id="KW-0464">Manganese</keyword>
<keyword evidence="6 10" id="KW-0378">Hydrolase</keyword>
<dbReference type="GO" id="GO:0005737">
    <property type="term" value="C:cytoplasm"/>
    <property type="evidence" value="ECO:0007669"/>
    <property type="project" value="InterPro"/>
</dbReference>
<feature type="binding site" evidence="10">
    <location>
        <position position="177"/>
    </location>
    <ligand>
        <name>substrate</name>
    </ligand>
</feature>
<keyword evidence="3 10" id="KW-0997">Cell inner membrane</keyword>
<keyword evidence="1 10" id="KW-1003">Cell membrane</keyword>
<keyword evidence="8 10" id="KW-0472">Membrane</keyword>
<feature type="binding site" evidence="10">
    <location>
        <position position="209"/>
    </location>
    <ligand>
        <name>Mn(2+)</name>
        <dbReference type="ChEBI" id="CHEBI:29035"/>
        <label>2</label>
    </ligand>
</feature>
<dbReference type="InterPro" id="IPR029052">
    <property type="entry name" value="Metallo-depent_PP-like"/>
</dbReference>
<sequence>MPEFGLDALAVPAGARRIEFVSDLHLSAELPRTQAAFLSWLANSQADLLFILGDLFEAWIGDDAADDAPLPAILSALQHASARRPVAVMRGNRDFLLGEAFFQRSGCTPLADPCVLEAFGQRVLLSHGDALCLADTAYQRFRAEVRQSAWQAAFLARPRAERQAIASGLRAASLASQAGRAVETYADPDPALATDWLRQARATVLVHGHTHRPGDEQRTEGWTRRVLSDWDLDQAQRAEVLAWTAQGWQRLALPTDGRWAG</sequence>
<dbReference type="PANTHER" id="PTHR34990:SF1">
    <property type="entry name" value="UDP-2,3-DIACYLGLUCOSAMINE HYDROLASE"/>
    <property type="match status" value="1"/>
</dbReference>
<comment type="caution">
    <text evidence="12">The sequence shown here is derived from an EMBL/GenBank/DDBJ whole genome shotgun (WGS) entry which is preliminary data.</text>
</comment>
<feature type="binding site" evidence="10">
    <location>
        <position position="135"/>
    </location>
    <ligand>
        <name>substrate</name>
    </ligand>
</feature>
<reference evidence="12 13" key="1">
    <citation type="submission" date="2021-04" db="EMBL/GenBank/DDBJ databases">
        <title>The genome sequence of Ideonella sp. 3Y2.</title>
        <authorList>
            <person name="Liu Y."/>
        </authorList>
    </citation>
    <scope>NUCLEOTIDE SEQUENCE [LARGE SCALE GENOMIC DNA]</scope>
    <source>
        <strain evidence="12 13">3Y2</strain>
    </source>
</reference>
<proteinExistence type="inferred from homology"/>
<dbReference type="RefSeq" id="WP_210853971.1">
    <property type="nucleotide sequence ID" value="NZ_JAGQDD010000006.1"/>
</dbReference>
<organism evidence="12 13">
    <name type="scientific">Ideonella alba</name>
    <dbReference type="NCBI Taxonomy" id="2824118"/>
    <lineage>
        <taxon>Bacteria</taxon>
        <taxon>Pseudomonadati</taxon>
        <taxon>Pseudomonadota</taxon>
        <taxon>Betaproteobacteria</taxon>
        <taxon>Burkholderiales</taxon>
        <taxon>Sphaerotilaceae</taxon>
        <taxon>Ideonella</taxon>
    </lineage>
</organism>
<keyword evidence="5 10" id="KW-0479">Metal-binding</keyword>
<comment type="cofactor">
    <cofactor evidence="10">
        <name>Mn(2+)</name>
        <dbReference type="ChEBI" id="CHEBI:29035"/>
    </cofactor>
    <text evidence="10">Binds 2 Mn(2+) ions per subunit in a binuclear metal center.</text>
</comment>
<name>A0A940YE90_9BURK</name>
<feature type="binding site" evidence="10">
    <location>
        <position position="209"/>
    </location>
    <ligand>
        <name>substrate</name>
    </ligand>
</feature>
<dbReference type="EMBL" id="JAGQDD010000006">
    <property type="protein sequence ID" value="MBQ0930987.1"/>
    <property type="molecule type" value="Genomic_DNA"/>
</dbReference>
<feature type="binding site" evidence="10">
    <location>
        <position position="23"/>
    </location>
    <ligand>
        <name>Mn(2+)</name>
        <dbReference type="ChEBI" id="CHEBI:29035"/>
        <label>1</label>
    </ligand>
</feature>
<dbReference type="Proteomes" id="UP000676246">
    <property type="component" value="Unassembled WGS sequence"/>
</dbReference>
<feature type="binding site" evidence="10">
    <location>
        <begin position="92"/>
        <end position="93"/>
    </location>
    <ligand>
        <name>substrate</name>
    </ligand>
</feature>
<evidence type="ECO:0000256" key="10">
    <source>
        <dbReference type="HAMAP-Rule" id="MF_00575"/>
    </source>
</evidence>
<keyword evidence="13" id="KW-1185">Reference proteome</keyword>
<feature type="binding site" evidence="10">
    <location>
        <position position="211"/>
    </location>
    <ligand>
        <name>Mn(2+)</name>
        <dbReference type="ChEBI" id="CHEBI:29035"/>
        <label>1</label>
    </ligand>
</feature>
<dbReference type="CDD" id="cd07398">
    <property type="entry name" value="MPP_YbbF-LpxH"/>
    <property type="match status" value="1"/>
</dbReference>
<keyword evidence="4 10" id="KW-0441">Lipid A biosynthesis</keyword>
<evidence type="ECO:0000313" key="13">
    <source>
        <dbReference type="Proteomes" id="UP000676246"/>
    </source>
</evidence>
<dbReference type="SUPFAM" id="SSF56300">
    <property type="entry name" value="Metallo-dependent phosphatases"/>
    <property type="match status" value="1"/>
</dbReference>
<dbReference type="InterPro" id="IPR004843">
    <property type="entry name" value="Calcineurin-like_PHP"/>
</dbReference>
<gene>
    <name evidence="10" type="primary">lpxH</name>
    <name evidence="12" type="ORF">KAK03_10860</name>
</gene>